<organism evidence="1 2">
    <name type="scientific">Neofusicoccum parvum</name>
    <dbReference type="NCBI Taxonomy" id="310453"/>
    <lineage>
        <taxon>Eukaryota</taxon>
        <taxon>Fungi</taxon>
        <taxon>Dikarya</taxon>
        <taxon>Ascomycota</taxon>
        <taxon>Pezizomycotina</taxon>
        <taxon>Dothideomycetes</taxon>
        <taxon>Dothideomycetes incertae sedis</taxon>
        <taxon>Botryosphaeriales</taxon>
        <taxon>Botryosphaeriaceae</taxon>
        <taxon>Neofusicoccum</taxon>
    </lineage>
</organism>
<dbReference type="EMBL" id="BSXG01000004">
    <property type="protein sequence ID" value="GME22864.1"/>
    <property type="molecule type" value="Genomic_DNA"/>
</dbReference>
<keyword evidence="2" id="KW-1185">Reference proteome</keyword>
<accession>A0ACB5RQT1</accession>
<comment type="caution">
    <text evidence="1">The sequence shown here is derived from an EMBL/GenBank/DDBJ whole genome shotgun (WGS) entry which is preliminary data.</text>
</comment>
<evidence type="ECO:0000313" key="1">
    <source>
        <dbReference type="EMBL" id="GME22864.1"/>
    </source>
</evidence>
<proteinExistence type="predicted"/>
<sequence>MLLKQQQWRRKAQLSITAAACLLLFVLIHRQHIGHLRRHDHQKSFIGPLGPLKIEHKQNPLANPLQTSCRDLPGATSIFVLLKTSAATAHAALPIHLSTTLRCIPHFALYSDLADTILGHPILDALAPLPASAHTNPDLALHAEQQAWRAQALNASALAAAAGNATRAAALDRWKPLPLLAHALATAPAAADWFLLLDADAAAGLLWRNLLAWVAALDPTQPVYAGAQTWWGDDDAPFARAGAGVLLSRPAVAALAAALESEPDAYVSWPRAGAAADHVLGLALGAVGVELSLAWPVLQGEAPWSLDYGWGVWCRPVVSWGRMDAFWVRKMWEFERVWNAGGFLGEEDGEEPEELREVRPIRHGDIFEHFVAPHVLKVRERRNWDNLSPDVVRYGQDGEALVDKNGCWRACEEREECLQWLWIADGTCRTATVVRLGEKAEEVDMEGVWMTSGWMGSRIERMMEEMRECENEDWTEE</sequence>
<protein>
    <submittedName>
        <fullName evidence="1">Uncharacterized protein</fullName>
    </submittedName>
</protein>
<gene>
    <name evidence="1" type="primary">g764</name>
    <name evidence="1" type="ORF">NpPPO83_00000764</name>
</gene>
<name>A0ACB5RQT1_9PEZI</name>
<reference evidence="1" key="1">
    <citation type="submission" date="2024-09" db="EMBL/GenBank/DDBJ databases">
        <title>Draft Genome Sequences of Neofusicoccum parvum.</title>
        <authorList>
            <person name="Ashida A."/>
            <person name="Camagna M."/>
            <person name="Tanaka A."/>
            <person name="Takemoto D."/>
        </authorList>
    </citation>
    <scope>NUCLEOTIDE SEQUENCE</scope>
    <source>
        <strain evidence="1">PPO83</strain>
    </source>
</reference>
<evidence type="ECO:0000313" key="2">
    <source>
        <dbReference type="Proteomes" id="UP001165186"/>
    </source>
</evidence>
<dbReference type="Proteomes" id="UP001165186">
    <property type="component" value="Unassembled WGS sequence"/>
</dbReference>